<feature type="chain" id="PRO_5024409989" description="BIG2 domain-containing protein" evidence="1">
    <location>
        <begin position="24"/>
        <end position="325"/>
    </location>
</feature>
<dbReference type="SMART" id="SM00635">
    <property type="entry name" value="BID_2"/>
    <property type="match status" value="1"/>
</dbReference>
<proteinExistence type="predicted"/>
<dbReference type="InterPro" id="IPR008964">
    <property type="entry name" value="Invasin/intimin_cell_adhesion"/>
</dbReference>
<organism evidence="3 4">
    <name type="scientific">Candidatus Ordinivivax streblomastigis</name>
    <dbReference type="NCBI Taxonomy" id="2540710"/>
    <lineage>
        <taxon>Bacteria</taxon>
        <taxon>Pseudomonadati</taxon>
        <taxon>Bacteroidota</taxon>
        <taxon>Bacteroidia</taxon>
        <taxon>Bacteroidales</taxon>
        <taxon>Candidatus Ordinivivax</taxon>
    </lineage>
</organism>
<dbReference type="AlphaFoldDB" id="A0A5M8P1C8"/>
<feature type="signal peptide" evidence="1">
    <location>
        <begin position="1"/>
        <end position="23"/>
    </location>
</feature>
<name>A0A5M8P1C8_9BACT</name>
<comment type="caution">
    <text evidence="3">The sequence shown here is derived from an EMBL/GenBank/DDBJ whole genome shotgun (WGS) entry which is preliminary data.</text>
</comment>
<evidence type="ECO:0000259" key="2">
    <source>
        <dbReference type="SMART" id="SM00635"/>
    </source>
</evidence>
<gene>
    <name evidence="3" type="ORF">EZS26_001581</name>
</gene>
<keyword evidence="1" id="KW-0732">Signal</keyword>
<evidence type="ECO:0000256" key="1">
    <source>
        <dbReference type="SAM" id="SignalP"/>
    </source>
</evidence>
<dbReference type="Gene3D" id="2.60.40.1080">
    <property type="match status" value="1"/>
</dbReference>
<dbReference type="Proteomes" id="UP000324575">
    <property type="component" value="Unassembled WGS sequence"/>
</dbReference>
<evidence type="ECO:0000313" key="3">
    <source>
        <dbReference type="EMBL" id="KAA6302221.1"/>
    </source>
</evidence>
<reference evidence="3 4" key="1">
    <citation type="submission" date="2019-03" db="EMBL/GenBank/DDBJ databases">
        <title>Single cell metagenomics reveals metabolic interactions within the superorganism composed of flagellate Streblomastix strix and complex community of Bacteroidetes bacteria on its surface.</title>
        <authorList>
            <person name="Treitli S.C."/>
            <person name="Kolisko M."/>
            <person name="Husnik F."/>
            <person name="Keeling P."/>
            <person name="Hampl V."/>
        </authorList>
    </citation>
    <scope>NUCLEOTIDE SEQUENCE [LARGE SCALE GENOMIC DNA]</scope>
    <source>
        <strain evidence="3">St1</strain>
    </source>
</reference>
<dbReference type="InterPro" id="IPR003343">
    <property type="entry name" value="Big_2"/>
</dbReference>
<sequence>MKTRSFFTLAMCMAFAVVGWSCGDSEESSTTVEVSGITLDKETASVEIESTVVFKAILEPKDAKGEIKWNSSNSAVAVVNQGVVTGISAGKATIAATCGAYSATCAVTVISKAVDASKYPSLQGSNYYVIQLGESARAAIAGKMVIDLGPDDVNKFNYVWPDSGNSFVGGPAPDGQNCYGQYEGWISYMVGALGWSGGGYTISAGFGNIDMTDLFNHVNDYVFHIALKAKHDKPFMFTFNDETAEAKLVIGSTPFDDNGKSYQPYTNFTRNGEWHEIEIPVSALNALGVFYRNPFQNKTVFAYLAGGAAGTTLEYDAVFFYKPQK</sequence>
<feature type="domain" description="BIG2" evidence="2">
    <location>
        <begin position="33"/>
        <end position="108"/>
    </location>
</feature>
<dbReference type="SUPFAM" id="SSF49373">
    <property type="entry name" value="Invasin/intimin cell-adhesion fragments"/>
    <property type="match status" value="1"/>
</dbReference>
<accession>A0A5M8P1C8</accession>
<dbReference type="EMBL" id="SNRX01000009">
    <property type="protein sequence ID" value="KAA6302221.1"/>
    <property type="molecule type" value="Genomic_DNA"/>
</dbReference>
<dbReference type="Pfam" id="PF02368">
    <property type="entry name" value="Big_2"/>
    <property type="match status" value="1"/>
</dbReference>
<protein>
    <recommendedName>
        <fullName evidence="2">BIG2 domain-containing protein</fullName>
    </recommendedName>
</protein>
<evidence type="ECO:0000313" key="4">
    <source>
        <dbReference type="Proteomes" id="UP000324575"/>
    </source>
</evidence>